<evidence type="ECO:0000256" key="5">
    <source>
        <dbReference type="ARBA" id="ARBA00022801"/>
    </source>
</evidence>
<dbReference type="Gene3D" id="1.50.10.10">
    <property type="match status" value="1"/>
</dbReference>
<evidence type="ECO:0000256" key="4">
    <source>
        <dbReference type="ARBA" id="ARBA00019905"/>
    </source>
</evidence>
<dbReference type="EC" id="3.2.1.28" evidence="3 7"/>
<evidence type="ECO:0000256" key="8">
    <source>
        <dbReference type="SAM" id="SignalP"/>
    </source>
</evidence>
<dbReference type="PRINTS" id="PR00744">
    <property type="entry name" value="GLHYDRLASE37"/>
</dbReference>
<comment type="caution">
    <text evidence="9">The sequence shown here is derived from an EMBL/GenBank/DDBJ whole genome shotgun (WGS) entry which is preliminary data.</text>
</comment>
<reference evidence="9 10" key="1">
    <citation type="journal article" date="2024" name="Insects">
        <title>An Improved Chromosome-Level Genome Assembly of the Firefly Pyrocoelia pectoralis.</title>
        <authorList>
            <person name="Fu X."/>
            <person name="Meyer-Rochow V.B."/>
            <person name="Ballantyne L."/>
            <person name="Zhu X."/>
        </authorList>
    </citation>
    <scope>NUCLEOTIDE SEQUENCE [LARGE SCALE GENOMIC DNA]</scope>
    <source>
        <strain evidence="9">XCY_ONT2</strain>
    </source>
</reference>
<dbReference type="GO" id="GO:0004555">
    <property type="term" value="F:alpha,alpha-trehalase activity"/>
    <property type="evidence" value="ECO:0007669"/>
    <property type="project" value="UniProtKB-EC"/>
</dbReference>
<dbReference type="PROSITE" id="PS00927">
    <property type="entry name" value="TREHALASE_1"/>
    <property type="match status" value="1"/>
</dbReference>
<dbReference type="Proteomes" id="UP001329430">
    <property type="component" value="Chromosome 3"/>
</dbReference>
<keyword evidence="5 7" id="KW-0378">Hydrolase</keyword>
<dbReference type="AlphaFoldDB" id="A0AAN7ZKA3"/>
<gene>
    <name evidence="9" type="ORF">RI129_004131</name>
</gene>
<proteinExistence type="inferred from homology"/>
<name>A0AAN7ZKA3_9COLE</name>
<evidence type="ECO:0000256" key="3">
    <source>
        <dbReference type="ARBA" id="ARBA00012757"/>
    </source>
</evidence>
<dbReference type="InterPro" id="IPR012341">
    <property type="entry name" value="6hp_glycosidase-like_sf"/>
</dbReference>
<feature type="signal peptide" evidence="8">
    <location>
        <begin position="1"/>
        <end position="17"/>
    </location>
</feature>
<accession>A0AAN7ZKA3</accession>
<dbReference type="PANTHER" id="PTHR23403">
    <property type="entry name" value="TREHALASE"/>
    <property type="match status" value="1"/>
</dbReference>
<dbReference type="GO" id="GO:0005993">
    <property type="term" value="P:trehalose catabolic process"/>
    <property type="evidence" value="ECO:0007669"/>
    <property type="project" value="TreeGrafter"/>
</dbReference>
<evidence type="ECO:0000256" key="6">
    <source>
        <dbReference type="ARBA" id="ARBA00023295"/>
    </source>
</evidence>
<evidence type="ECO:0000256" key="1">
    <source>
        <dbReference type="ARBA" id="ARBA00001576"/>
    </source>
</evidence>
<evidence type="ECO:0000256" key="7">
    <source>
        <dbReference type="RuleBase" id="RU361180"/>
    </source>
</evidence>
<protein>
    <recommendedName>
        <fullName evidence="4 7">Trehalase</fullName>
        <ecNumber evidence="3 7">3.2.1.28</ecNumber>
    </recommendedName>
    <alternativeName>
        <fullName evidence="7">Alpha-trehalose glucohydrolase</fullName>
    </alternativeName>
</protein>
<evidence type="ECO:0000256" key="2">
    <source>
        <dbReference type="ARBA" id="ARBA00005615"/>
    </source>
</evidence>
<dbReference type="InterPro" id="IPR018232">
    <property type="entry name" value="Glyco_hydro_37_CS"/>
</dbReference>
<sequence>MRSGLLFLLVTIIYVNGELPPSCKSPIYCHGELLHTIQMARIFEDGKHFVDLKMKHDENQTLLNFQILQDQYNNTVPKPKLQQFIDDNFEEGDELENYNIPGLNYNPQFVDEISNETVKNFTKDLLKIWPQLARKVKPVVFNNSSQYSFIPVPNPFIIPGGRFREYYYWDSYWIIGGLLICEMSEIARGMIENFVSLVERIGFVPNGGRIYYLKRSQPPLLTFMAHLYYHHTQNVTWLKKFIGTLAKELEYWDGQSVQLQSGQRSYSLYQYNAVSEGPRPESYREDYQTASFFSDPVKQRQTYINLKSGAESGWDFSNRWIFDELGGNLANLSYIETTRLIPVDLNAFLCGAFRNMADLYNVLGDSMQSSKWNDRFLKLRDAIDIILWNEQDRIWYDYDMKLSQHRRNFYPSNLAPLWSNCFQKRKGYKLGELALDYLLREGVLKYMGGIPSSLDDTGEQWDFPNAWAPLQDIVVKGLQNTKFPPAQREASNLAKKWVNANLVGFQNTGAMFEKYDAVVAGQYGGGGEYEVQSGFGWSNGVALRFIYDYYRK</sequence>
<dbReference type="PANTHER" id="PTHR23403:SF1">
    <property type="entry name" value="TREHALASE"/>
    <property type="match status" value="1"/>
</dbReference>
<evidence type="ECO:0000313" key="10">
    <source>
        <dbReference type="Proteomes" id="UP001329430"/>
    </source>
</evidence>
<dbReference type="InterPro" id="IPR008928">
    <property type="entry name" value="6-hairpin_glycosidase_sf"/>
</dbReference>
<feature type="chain" id="PRO_5042855525" description="Trehalase" evidence="8">
    <location>
        <begin position="18"/>
        <end position="552"/>
    </location>
</feature>
<keyword evidence="8" id="KW-0732">Signal</keyword>
<dbReference type="PROSITE" id="PS00928">
    <property type="entry name" value="TREHALASE_2"/>
    <property type="match status" value="1"/>
</dbReference>
<dbReference type="EMBL" id="JAVRBK010000003">
    <property type="protein sequence ID" value="KAK5645667.1"/>
    <property type="molecule type" value="Genomic_DNA"/>
</dbReference>
<keyword evidence="10" id="KW-1185">Reference proteome</keyword>
<comment type="catalytic activity">
    <reaction evidence="1 7">
        <text>alpha,alpha-trehalose + H2O = alpha-D-glucose + beta-D-glucose</text>
        <dbReference type="Rhea" id="RHEA:32675"/>
        <dbReference type="ChEBI" id="CHEBI:15377"/>
        <dbReference type="ChEBI" id="CHEBI:15903"/>
        <dbReference type="ChEBI" id="CHEBI:16551"/>
        <dbReference type="ChEBI" id="CHEBI:17925"/>
        <dbReference type="EC" id="3.2.1.28"/>
    </reaction>
</comment>
<dbReference type="Pfam" id="PF01204">
    <property type="entry name" value="Trehalase"/>
    <property type="match status" value="1"/>
</dbReference>
<organism evidence="9 10">
    <name type="scientific">Pyrocoelia pectoralis</name>
    <dbReference type="NCBI Taxonomy" id="417401"/>
    <lineage>
        <taxon>Eukaryota</taxon>
        <taxon>Metazoa</taxon>
        <taxon>Ecdysozoa</taxon>
        <taxon>Arthropoda</taxon>
        <taxon>Hexapoda</taxon>
        <taxon>Insecta</taxon>
        <taxon>Pterygota</taxon>
        <taxon>Neoptera</taxon>
        <taxon>Endopterygota</taxon>
        <taxon>Coleoptera</taxon>
        <taxon>Polyphaga</taxon>
        <taxon>Elateriformia</taxon>
        <taxon>Elateroidea</taxon>
        <taxon>Lampyridae</taxon>
        <taxon>Lampyrinae</taxon>
        <taxon>Pyrocoelia</taxon>
    </lineage>
</organism>
<dbReference type="SUPFAM" id="SSF48208">
    <property type="entry name" value="Six-hairpin glycosidases"/>
    <property type="match status" value="1"/>
</dbReference>
<keyword evidence="6 7" id="KW-0326">Glycosidase</keyword>
<comment type="similarity">
    <text evidence="2 7">Belongs to the glycosyl hydrolase 37 family.</text>
</comment>
<dbReference type="InterPro" id="IPR001661">
    <property type="entry name" value="Glyco_hydro_37"/>
</dbReference>
<evidence type="ECO:0000313" key="9">
    <source>
        <dbReference type="EMBL" id="KAK5645667.1"/>
    </source>
</evidence>